<protein>
    <submittedName>
        <fullName evidence="1">Uncharacterized protein</fullName>
    </submittedName>
</protein>
<dbReference type="AlphaFoldDB" id="A0A428R5F7"/>
<evidence type="ECO:0000313" key="2">
    <source>
        <dbReference type="Proteomes" id="UP000288168"/>
    </source>
</evidence>
<proteinExistence type="predicted"/>
<organism evidence="1 2">
    <name type="scientific">Fusarium duplospermum</name>
    <dbReference type="NCBI Taxonomy" id="1325734"/>
    <lineage>
        <taxon>Eukaryota</taxon>
        <taxon>Fungi</taxon>
        <taxon>Dikarya</taxon>
        <taxon>Ascomycota</taxon>
        <taxon>Pezizomycotina</taxon>
        <taxon>Sordariomycetes</taxon>
        <taxon>Hypocreomycetidae</taxon>
        <taxon>Hypocreales</taxon>
        <taxon>Nectriaceae</taxon>
        <taxon>Fusarium</taxon>
        <taxon>Fusarium solani species complex</taxon>
    </lineage>
</organism>
<dbReference type="Proteomes" id="UP000288168">
    <property type="component" value="Unassembled WGS sequence"/>
</dbReference>
<comment type="caution">
    <text evidence="1">The sequence shown here is derived from an EMBL/GenBank/DDBJ whole genome shotgun (WGS) entry which is preliminary data.</text>
</comment>
<accession>A0A428R5F7</accession>
<evidence type="ECO:0000313" key="1">
    <source>
        <dbReference type="EMBL" id="RSL72723.1"/>
    </source>
</evidence>
<gene>
    <name evidence="1" type="ORF">CEP54_000722</name>
</gene>
<keyword evidence="2" id="KW-1185">Reference proteome</keyword>
<dbReference type="EMBL" id="NKCI01000003">
    <property type="protein sequence ID" value="RSL72723.1"/>
    <property type="molecule type" value="Genomic_DNA"/>
</dbReference>
<reference evidence="1 2" key="1">
    <citation type="submission" date="2017-06" db="EMBL/GenBank/DDBJ databases">
        <title>Comparative genomic analysis of Ambrosia Fusariam Clade fungi.</title>
        <authorList>
            <person name="Stajich J.E."/>
            <person name="Carrillo J."/>
            <person name="Kijimoto T."/>
            <person name="Eskalen A."/>
            <person name="O'Donnell K."/>
            <person name="Kasson M."/>
        </authorList>
    </citation>
    <scope>NUCLEOTIDE SEQUENCE [LARGE SCALE GENOMIC DNA]</scope>
    <source>
        <strain evidence="1 2">NRRL62584</strain>
    </source>
</reference>
<name>A0A428R5F7_9HYPO</name>
<sequence>MHVRDFQKQMERPNTRFSPLALYPAYRNAYSRNFNNMNPAEIPKDLTEVYLLKFPVELRYRYSGTARHVVKKASNPPGYGGLRGRSRSSNRCYWFQTPCDRPDPSA</sequence>